<evidence type="ECO:0008006" key="4">
    <source>
        <dbReference type="Google" id="ProtNLM"/>
    </source>
</evidence>
<comment type="caution">
    <text evidence="2">The sequence shown here is derived from an EMBL/GenBank/DDBJ whole genome shotgun (WGS) entry which is preliminary data.</text>
</comment>
<evidence type="ECO:0000313" key="3">
    <source>
        <dbReference type="Proteomes" id="UP000177701"/>
    </source>
</evidence>
<evidence type="ECO:0000256" key="1">
    <source>
        <dbReference type="ARBA" id="ARBA00023002"/>
    </source>
</evidence>
<evidence type="ECO:0000313" key="2">
    <source>
        <dbReference type="EMBL" id="OGD16929.1"/>
    </source>
</evidence>
<sequence>MIETIFLNRENKEKIKEVCRHKYSEDNLSEDIKDKVREIILKVKKEGDNALLEFTKKYDRARLNSSEILVGKEEWGKVSQEVSDDLFNLKKPPSLKVVMAKWFYHKENMYQLNIF</sequence>
<reference evidence="2 3" key="1">
    <citation type="journal article" date="2016" name="Nat. Commun.">
        <title>Thousands of microbial genomes shed light on interconnected biogeochemical processes in an aquifer system.</title>
        <authorList>
            <person name="Anantharaman K."/>
            <person name="Brown C.T."/>
            <person name="Hug L.A."/>
            <person name="Sharon I."/>
            <person name="Castelle C.J."/>
            <person name="Probst A.J."/>
            <person name="Thomas B.C."/>
            <person name="Singh A."/>
            <person name="Wilkins M.J."/>
            <person name="Karaoz U."/>
            <person name="Brodie E.L."/>
            <person name="Williams K.H."/>
            <person name="Hubbard S.S."/>
            <person name="Banfield J.F."/>
        </authorList>
    </citation>
    <scope>NUCLEOTIDE SEQUENCE [LARGE SCALE GENOMIC DNA]</scope>
</reference>
<dbReference type="Proteomes" id="UP000177701">
    <property type="component" value="Unassembled WGS sequence"/>
</dbReference>
<dbReference type="GO" id="GO:0046872">
    <property type="term" value="F:metal ion binding"/>
    <property type="evidence" value="ECO:0007669"/>
    <property type="project" value="InterPro"/>
</dbReference>
<proteinExistence type="predicted"/>
<dbReference type="Gene3D" id="3.40.50.1980">
    <property type="entry name" value="Nitrogenase molybdenum iron protein domain"/>
    <property type="match status" value="1"/>
</dbReference>
<dbReference type="InterPro" id="IPR012131">
    <property type="entry name" value="Hstdl_DH"/>
</dbReference>
<dbReference type="AlphaFoldDB" id="A0A1F5AEK8"/>
<keyword evidence="1" id="KW-0560">Oxidoreductase</keyword>
<dbReference type="Pfam" id="PF00815">
    <property type="entry name" value="Histidinol_dh"/>
    <property type="match status" value="1"/>
</dbReference>
<accession>A0A1F5AEK8</accession>
<dbReference type="GO" id="GO:0016616">
    <property type="term" value="F:oxidoreductase activity, acting on the CH-OH group of donors, NAD or NADP as acceptor"/>
    <property type="evidence" value="ECO:0007669"/>
    <property type="project" value="InterPro"/>
</dbReference>
<dbReference type="GO" id="GO:0051287">
    <property type="term" value="F:NAD binding"/>
    <property type="evidence" value="ECO:0007669"/>
    <property type="project" value="InterPro"/>
</dbReference>
<name>A0A1F5AEK8_9BACT</name>
<dbReference type="STRING" id="1797291.A2V47_05900"/>
<protein>
    <recommendedName>
        <fullName evidence="4">Histidinol dehydrogenase</fullName>
    </recommendedName>
</protein>
<dbReference type="EMBL" id="MEYH01000022">
    <property type="protein sequence ID" value="OGD16929.1"/>
    <property type="molecule type" value="Genomic_DNA"/>
</dbReference>
<organism evidence="2 3">
    <name type="scientific">Candidatus Sediminicultor quintus</name>
    <dbReference type="NCBI Taxonomy" id="1797291"/>
    <lineage>
        <taxon>Bacteria</taxon>
        <taxon>Pseudomonadati</taxon>
        <taxon>Atribacterota</taxon>
        <taxon>Candidatus Phoenicimicrobiia</taxon>
        <taxon>Candidatus Pheonicimicrobiales</taxon>
        <taxon>Candidatus Phoenicimicrobiaceae</taxon>
        <taxon>Candidatus Sediminicultor</taxon>
    </lineage>
</organism>
<gene>
    <name evidence="2" type="ORF">A2V47_05900</name>
</gene>